<feature type="non-terminal residue" evidence="4">
    <location>
        <position position="1"/>
    </location>
</feature>
<evidence type="ECO:0000256" key="1">
    <source>
        <dbReference type="ARBA" id="ARBA00023157"/>
    </source>
</evidence>
<comment type="caution">
    <text evidence="4">The sequence shown here is derived from an EMBL/GenBank/DDBJ whole genome shotgun (WGS) entry which is preliminary data.</text>
</comment>
<proteinExistence type="inferred from homology"/>
<keyword evidence="1" id="KW-1015">Disulfide bond</keyword>
<dbReference type="InterPro" id="IPR001254">
    <property type="entry name" value="Trypsin_dom"/>
</dbReference>
<dbReference type="PROSITE" id="PS50240">
    <property type="entry name" value="TRYPSIN_DOM"/>
    <property type="match status" value="1"/>
</dbReference>
<keyword evidence="5" id="KW-1185">Reference proteome</keyword>
<dbReference type="OrthoDB" id="6358644at2759"/>
<dbReference type="SUPFAM" id="SSF50494">
    <property type="entry name" value="Trypsin-like serine proteases"/>
    <property type="match status" value="1"/>
</dbReference>
<dbReference type="AlphaFoldDB" id="A0A9Q0MWB9"/>
<evidence type="ECO:0000313" key="5">
    <source>
        <dbReference type="Proteomes" id="UP001151699"/>
    </source>
</evidence>
<dbReference type="PANTHER" id="PTHR24252">
    <property type="entry name" value="ACROSIN-RELATED"/>
    <property type="match status" value="1"/>
</dbReference>
<evidence type="ECO:0000313" key="4">
    <source>
        <dbReference type="EMBL" id="KAJ6638699.1"/>
    </source>
</evidence>
<evidence type="ECO:0000256" key="2">
    <source>
        <dbReference type="ARBA" id="ARBA00024195"/>
    </source>
</evidence>
<accession>A0A9Q0MWB9</accession>
<evidence type="ECO:0000259" key="3">
    <source>
        <dbReference type="PROSITE" id="PS50240"/>
    </source>
</evidence>
<feature type="domain" description="Peptidase S1" evidence="3">
    <location>
        <begin position="10"/>
        <end position="203"/>
    </location>
</feature>
<sequence length="213" mass="23552">QSLEDHLRQAANFLINPSIDAVVAGSLKRTENVLWQQTRIVDRTIVHPNYNDSTMDNDLSLLFLSEPFVFNDNISSIALPSVGVETYHHSVILPGWGNVQYFEPLSEDLQYVFLKTYNDSHCEELVGQYVRPEILCVGWDQGGFGGCQGDAGSPLVGVGHPTYISAVYSHFPCPQPDCCGIPGPTGQCTELTYYVEWIFEQSNLYGGGLKSGE</sequence>
<dbReference type="Proteomes" id="UP001151699">
    <property type="component" value="Chromosome X"/>
</dbReference>
<reference evidence="4" key="1">
    <citation type="submission" date="2022-07" db="EMBL/GenBank/DDBJ databases">
        <authorList>
            <person name="Trinca V."/>
            <person name="Uliana J.V.C."/>
            <person name="Torres T.T."/>
            <person name="Ward R.J."/>
            <person name="Monesi N."/>
        </authorList>
    </citation>
    <scope>NUCLEOTIDE SEQUENCE</scope>
    <source>
        <strain evidence="4">HSMRA1968</strain>
        <tissue evidence="4">Whole embryos</tissue>
    </source>
</reference>
<organism evidence="4 5">
    <name type="scientific">Pseudolycoriella hygida</name>
    <dbReference type="NCBI Taxonomy" id="35572"/>
    <lineage>
        <taxon>Eukaryota</taxon>
        <taxon>Metazoa</taxon>
        <taxon>Ecdysozoa</taxon>
        <taxon>Arthropoda</taxon>
        <taxon>Hexapoda</taxon>
        <taxon>Insecta</taxon>
        <taxon>Pterygota</taxon>
        <taxon>Neoptera</taxon>
        <taxon>Endopterygota</taxon>
        <taxon>Diptera</taxon>
        <taxon>Nematocera</taxon>
        <taxon>Sciaroidea</taxon>
        <taxon>Sciaridae</taxon>
        <taxon>Pseudolycoriella</taxon>
    </lineage>
</organism>
<feature type="non-terminal residue" evidence="4">
    <location>
        <position position="213"/>
    </location>
</feature>
<dbReference type="SMART" id="SM00020">
    <property type="entry name" value="Tryp_SPc"/>
    <property type="match status" value="1"/>
</dbReference>
<dbReference type="InterPro" id="IPR009003">
    <property type="entry name" value="Peptidase_S1_PA"/>
</dbReference>
<dbReference type="InterPro" id="IPR043504">
    <property type="entry name" value="Peptidase_S1_PA_chymotrypsin"/>
</dbReference>
<dbReference type="GO" id="GO:0006508">
    <property type="term" value="P:proteolysis"/>
    <property type="evidence" value="ECO:0007669"/>
    <property type="project" value="InterPro"/>
</dbReference>
<gene>
    <name evidence="4" type="primary">TRYP_1</name>
    <name evidence="4" type="ORF">Bhyg_11436</name>
</gene>
<dbReference type="Gene3D" id="2.40.10.10">
    <property type="entry name" value="Trypsin-like serine proteases"/>
    <property type="match status" value="2"/>
</dbReference>
<dbReference type="GO" id="GO:0004252">
    <property type="term" value="F:serine-type endopeptidase activity"/>
    <property type="evidence" value="ECO:0007669"/>
    <property type="project" value="InterPro"/>
</dbReference>
<dbReference type="EMBL" id="WJQU01000003">
    <property type="protein sequence ID" value="KAJ6638699.1"/>
    <property type="molecule type" value="Genomic_DNA"/>
</dbReference>
<protein>
    <submittedName>
        <fullName evidence="4">Trypsin-1</fullName>
    </submittedName>
</protein>
<name>A0A9Q0MWB9_9DIPT</name>
<comment type="similarity">
    <text evidence="2">Belongs to the peptidase S1 family. CLIP subfamily.</text>
</comment>
<dbReference type="PANTHER" id="PTHR24252:SF7">
    <property type="entry name" value="HYALIN"/>
    <property type="match status" value="1"/>
</dbReference>
<dbReference type="Pfam" id="PF00089">
    <property type="entry name" value="Trypsin"/>
    <property type="match status" value="1"/>
</dbReference>